<accession>A0A0A9B1T2</accession>
<sequence length="42" mass="4884">MQHLQARIVLVHQIFFKMQSKLTAKILILSHNPITSKDNLVK</sequence>
<evidence type="ECO:0000313" key="1">
    <source>
        <dbReference type="EMBL" id="JAD56083.1"/>
    </source>
</evidence>
<proteinExistence type="predicted"/>
<dbReference type="EMBL" id="GBRH01241812">
    <property type="protein sequence ID" value="JAD56083.1"/>
    <property type="molecule type" value="Transcribed_RNA"/>
</dbReference>
<protein>
    <submittedName>
        <fullName evidence="1">Uncharacterized protein</fullName>
    </submittedName>
</protein>
<reference evidence="1" key="1">
    <citation type="submission" date="2014-09" db="EMBL/GenBank/DDBJ databases">
        <authorList>
            <person name="Magalhaes I.L.F."/>
            <person name="Oliveira U."/>
            <person name="Santos F.R."/>
            <person name="Vidigal T.H.D.A."/>
            <person name="Brescovit A.D."/>
            <person name="Santos A.J."/>
        </authorList>
    </citation>
    <scope>NUCLEOTIDE SEQUENCE</scope>
    <source>
        <tissue evidence="1">Shoot tissue taken approximately 20 cm above the soil surface</tissue>
    </source>
</reference>
<reference evidence="1" key="2">
    <citation type="journal article" date="2015" name="Data Brief">
        <title>Shoot transcriptome of the giant reed, Arundo donax.</title>
        <authorList>
            <person name="Barrero R.A."/>
            <person name="Guerrero F.D."/>
            <person name="Moolhuijzen P."/>
            <person name="Goolsby J.A."/>
            <person name="Tidwell J."/>
            <person name="Bellgard S.E."/>
            <person name="Bellgard M.I."/>
        </authorList>
    </citation>
    <scope>NUCLEOTIDE SEQUENCE</scope>
    <source>
        <tissue evidence="1">Shoot tissue taken approximately 20 cm above the soil surface</tissue>
    </source>
</reference>
<dbReference type="AlphaFoldDB" id="A0A0A9B1T2"/>
<organism evidence="1">
    <name type="scientific">Arundo donax</name>
    <name type="common">Giant reed</name>
    <name type="synonym">Donax arundinaceus</name>
    <dbReference type="NCBI Taxonomy" id="35708"/>
    <lineage>
        <taxon>Eukaryota</taxon>
        <taxon>Viridiplantae</taxon>
        <taxon>Streptophyta</taxon>
        <taxon>Embryophyta</taxon>
        <taxon>Tracheophyta</taxon>
        <taxon>Spermatophyta</taxon>
        <taxon>Magnoliopsida</taxon>
        <taxon>Liliopsida</taxon>
        <taxon>Poales</taxon>
        <taxon>Poaceae</taxon>
        <taxon>PACMAD clade</taxon>
        <taxon>Arundinoideae</taxon>
        <taxon>Arundineae</taxon>
        <taxon>Arundo</taxon>
    </lineage>
</organism>
<name>A0A0A9B1T2_ARUDO</name>